<sequence length="68" mass="8139">ITHEFKKLHQFLNDEEQATITALRKEVEKKNQMMKEKLDEMNRHISALSHTIKDIEERMKANDVSFLK</sequence>
<organism evidence="2 3">
    <name type="scientific">Cirrhinus mrigala</name>
    <name type="common">Mrigala</name>
    <dbReference type="NCBI Taxonomy" id="683832"/>
    <lineage>
        <taxon>Eukaryota</taxon>
        <taxon>Metazoa</taxon>
        <taxon>Chordata</taxon>
        <taxon>Craniata</taxon>
        <taxon>Vertebrata</taxon>
        <taxon>Euteleostomi</taxon>
        <taxon>Actinopterygii</taxon>
        <taxon>Neopterygii</taxon>
        <taxon>Teleostei</taxon>
        <taxon>Ostariophysi</taxon>
        <taxon>Cypriniformes</taxon>
        <taxon>Cyprinidae</taxon>
        <taxon>Labeoninae</taxon>
        <taxon>Labeonini</taxon>
        <taxon>Cirrhinus</taxon>
    </lineage>
</organism>
<proteinExistence type="predicted"/>
<dbReference type="AlphaFoldDB" id="A0ABD0NDM8"/>
<feature type="coiled-coil region" evidence="1">
    <location>
        <begin position="13"/>
        <end position="58"/>
    </location>
</feature>
<reference evidence="2 3" key="1">
    <citation type="submission" date="2024-05" db="EMBL/GenBank/DDBJ databases">
        <title>Genome sequencing and assembly of Indian major carp, Cirrhinus mrigala (Hamilton, 1822).</title>
        <authorList>
            <person name="Mohindra V."/>
            <person name="Chowdhury L.M."/>
            <person name="Lal K."/>
            <person name="Jena J.K."/>
        </authorList>
    </citation>
    <scope>NUCLEOTIDE SEQUENCE [LARGE SCALE GENOMIC DNA]</scope>
    <source>
        <strain evidence="2">CM1030</strain>
        <tissue evidence="2">Blood</tissue>
    </source>
</reference>
<evidence type="ECO:0000256" key="1">
    <source>
        <dbReference type="SAM" id="Coils"/>
    </source>
</evidence>
<evidence type="ECO:0000313" key="2">
    <source>
        <dbReference type="EMBL" id="KAL0159021.1"/>
    </source>
</evidence>
<dbReference type="EMBL" id="JAMKFB020000023">
    <property type="protein sequence ID" value="KAL0159021.1"/>
    <property type="molecule type" value="Genomic_DNA"/>
</dbReference>
<feature type="non-terminal residue" evidence="2">
    <location>
        <position position="68"/>
    </location>
</feature>
<dbReference type="Proteomes" id="UP001529510">
    <property type="component" value="Unassembled WGS sequence"/>
</dbReference>
<protein>
    <submittedName>
        <fullName evidence="2">Uncharacterized protein</fullName>
    </submittedName>
</protein>
<name>A0ABD0NDM8_CIRMR</name>
<keyword evidence="1" id="KW-0175">Coiled coil</keyword>
<feature type="non-terminal residue" evidence="2">
    <location>
        <position position="1"/>
    </location>
</feature>
<accession>A0ABD0NDM8</accession>
<evidence type="ECO:0000313" key="3">
    <source>
        <dbReference type="Proteomes" id="UP001529510"/>
    </source>
</evidence>
<gene>
    <name evidence="2" type="ORF">M9458_047097</name>
</gene>
<comment type="caution">
    <text evidence="2">The sequence shown here is derived from an EMBL/GenBank/DDBJ whole genome shotgun (WGS) entry which is preliminary data.</text>
</comment>
<keyword evidence="3" id="KW-1185">Reference proteome</keyword>